<reference evidence="1 2" key="1">
    <citation type="submission" date="2016-08" db="EMBL/GenBank/DDBJ databases">
        <authorList>
            <person name="Seilhamer J.J."/>
        </authorList>
    </citation>
    <scope>NUCLEOTIDE SEQUENCE [LARGE SCALE GENOMIC DNA]</scope>
    <source>
        <strain evidence="1 2">A37T2</strain>
    </source>
</reference>
<protein>
    <recommendedName>
        <fullName evidence="3">Zinc-finger</fullName>
    </recommendedName>
</protein>
<keyword evidence="2" id="KW-1185">Reference proteome</keyword>
<dbReference type="Proteomes" id="UP000242818">
    <property type="component" value="Unassembled WGS sequence"/>
</dbReference>
<evidence type="ECO:0008006" key="3">
    <source>
        <dbReference type="Google" id="ProtNLM"/>
    </source>
</evidence>
<dbReference type="EMBL" id="FMAR01000009">
    <property type="protein sequence ID" value="SCC44347.1"/>
    <property type="molecule type" value="Genomic_DNA"/>
</dbReference>
<dbReference type="RefSeq" id="WP_089712877.1">
    <property type="nucleotide sequence ID" value="NZ_FMAR01000009.1"/>
</dbReference>
<proteinExistence type="predicted"/>
<evidence type="ECO:0000313" key="2">
    <source>
        <dbReference type="Proteomes" id="UP000242818"/>
    </source>
</evidence>
<dbReference type="OrthoDB" id="886726at2"/>
<evidence type="ECO:0000313" key="1">
    <source>
        <dbReference type="EMBL" id="SCC44347.1"/>
    </source>
</evidence>
<dbReference type="AlphaFoldDB" id="A0A1C4ELB4"/>
<gene>
    <name evidence="1" type="ORF">GA0116948_1098</name>
</gene>
<sequence>MIKNKLIRNTIMQLHAQSNCRRATFLIEKKENTRLTIGEWLQMQAHLAICPLCTLYKLQSRLIQQMIVKIFQQRKNSTFSMSEDKKAALNILINNHLNQG</sequence>
<name>A0A1C4ELB4_9BACT</name>
<dbReference type="STRING" id="1335309.GA0116948_1098"/>
<accession>A0A1C4ELB4</accession>
<organism evidence="1 2">
    <name type="scientific">Chitinophaga costaii</name>
    <dbReference type="NCBI Taxonomy" id="1335309"/>
    <lineage>
        <taxon>Bacteria</taxon>
        <taxon>Pseudomonadati</taxon>
        <taxon>Bacteroidota</taxon>
        <taxon>Chitinophagia</taxon>
        <taxon>Chitinophagales</taxon>
        <taxon>Chitinophagaceae</taxon>
        <taxon>Chitinophaga</taxon>
    </lineage>
</organism>